<dbReference type="EMBL" id="PHHC01000096">
    <property type="protein sequence ID" value="PPE03528.1"/>
    <property type="molecule type" value="Genomic_DNA"/>
</dbReference>
<organism evidence="1 2">
    <name type="scientific">Holospora curviuscula</name>
    <dbReference type="NCBI Taxonomy" id="1082868"/>
    <lineage>
        <taxon>Bacteria</taxon>
        <taxon>Pseudomonadati</taxon>
        <taxon>Pseudomonadota</taxon>
        <taxon>Alphaproteobacteria</taxon>
        <taxon>Holosporales</taxon>
        <taxon>Holosporaceae</taxon>
        <taxon>Holospora</taxon>
    </lineage>
</organism>
<comment type="caution">
    <text evidence="1">The sequence shown here is derived from an EMBL/GenBank/DDBJ whole genome shotgun (WGS) entry which is preliminary data.</text>
</comment>
<keyword evidence="2" id="KW-1185">Reference proteome</keyword>
<accession>A0A2S5R887</accession>
<dbReference type="AlphaFoldDB" id="A0A2S5R887"/>
<name>A0A2S5R887_9PROT</name>
<dbReference type="Proteomes" id="UP000239425">
    <property type="component" value="Unassembled WGS sequence"/>
</dbReference>
<proteinExistence type="predicted"/>
<gene>
    <name evidence="1" type="ORF">HCUR_01072</name>
</gene>
<reference evidence="1 2" key="1">
    <citation type="submission" date="2017-11" db="EMBL/GenBank/DDBJ databases">
        <title>Comparative genomic analysis of Holospora spp., intranuclear symbionts of paramecia.</title>
        <authorList>
            <person name="Garushyants S.K."/>
            <person name="Beliavskaya A."/>
            <person name="Malko D.B."/>
            <person name="Logacheva M.D."/>
            <person name="Rautian M.S."/>
            <person name="Gelfand M.S."/>
        </authorList>
    </citation>
    <scope>NUCLEOTIDE SEQUENCE [LARGE SCALE GENOMIC DNA]</scope>
    <source>
        <strain evidence="2">02AZ16</strain>
    </source>
</reference>
<evidence type="ECO:0000313" key="1">
    <source>
        <dbReference type="EMBL" id="PPE03528.1"/>
    </source>
</evidence>
<evidence type="ECO:0000313" key="2">
    <source>
        <dbReference type="Proteomes" id="UP000239425"/>
    </source>
</evidence>
<protein>
    <submittedName>
        <fullName evidence="1">Uncharacterized protein</fullName>
    </submittedName>
</protein>
<sequence length="72" mass="8434">MPYAIDPTTHNPQHHSCCITFNEKQNKIVEIFMTHAQPNPLKKVKFNAKDADCILLKGEEMKVYKCFIRKEK</sequence>